<dbReference type="AlphaFoldDB" id="A0A0G0YCF2"/>
<reference evidence="3 4" key="1">
    <citation type="journal article" date="2015" name="Nature">
        <title>rRNA introns, odd ribosomes, and small enigmatic genomes across a large radiation of phyla.</title>
        <authorList>
            <person name="Brown C.T."/>
            <person name="Hug L.A."/>
            <person name="Thomas B.C."/>
            <person name="Sharon I."/>
            <person name="Castelle C.J."/>
            <person name="Singh A."/>
            <person name="Wilkins M.J."/>
            <person name="Williams K.H."/>
            <person name="Banfield J.F."/>
        </authorList>
    </citation>
    <scope>NUCLEOTIDE SEQUENCE [LARGE SCALE GENOMIC DNA]</scope>
</reference>
<evidence type="ECO:0000256" key="1">
    <source>
        <dbReference type="SAM" id="MobiDB-lite"/>
    </source>
</evidence>
<evidence type="ECO:0000256" key="2">
    <source>
        <dbReference type="SAM" id="Phobius"/>
    </source>
</evidence>
<feature type="compositionally biased region" description="Acidic residues" evidence="1">
    <location>
        <begin position="289"/>
        <end position="299"/>
    </location>
</feature>
<feature type="transmembrane region" description="Helical" evidence="2">
    <location>
        <begin position="83"/>
        <end position="102"/>
    </location>
</feature>
<feature type="region of interest" description="Disordered" evidence="1">
    <location>
        <begin position="369"/>
        <end position="415"/>
    </location>
</feature>
<organism evidence="3 4">
    <name type="scientific">candidate division WWE3 bacterium GW2011_GWE1_41_27</name>
    <dbReference type="NCBI Taxonomy" id="1619131"/>
    <lineage>
        <taxon>Bacteria</taxon>
        <taxon>Katanobacteria</taxon>
    </lineage>
</organism>
<sequence length="499" mass="54193">MTAKRAGTLLIALVSSLLLTGCDVPTNLEGLFDWRDKFFLHIETSTVEQLLGPLLGLLTAMATVIALWGVITNMRNRKSPWGGTYLTGLVLLVTAGLILKYIPIATSFGISILPQDLTLDKVFGALRWELSSNPIELATVAWGISFTLVLPLISAFWEIVMLVAAVIAIAMSITGQTIKGVIFAVVQILGWGLFLVMYNTLVSLIGTYYPTWNLSSVAVLTSVFYMGATLFLLLACYVGLPWLAASLAPSRSAEEVKEREEKRRFNIDLNDILNSPIPIPIPYERHEESEVDDGEDGDEMPPYYTWGPYNPESPQNPGSPESPIPVIYLPGGISEEYVERGSAPDVIELGGGGSEGKEYDYVPLVENDTKTYTKPIQSEQPPTQPVRNPSKVNEEDLLPDSTKNPSSTSEKRRAETISKAAEILTVAGTVTGQPKLVLGGKAVKFAGRIAEELSAPDADPRDVFSRQVKAIADKAAESLFPGISDEDLLPDTGKKGGEY</sequence>
<feature type="transmembrane region" description="Helical" evidence="2">
    <location>
        <begin position="181"/>
        <end position="205"/>
    </location>
</feature>
<dbReference type="Proteomes" id="UP000034544">
    <property type="component" value="Unassembled WGS sequence"/>
</dbReference>
<dbReference type="EMBL" id="LCBF01000010">
    <property type="protein sequence ID" value="KKS07266.1"/>
    <property type="molecule type" value="Genomic_DNA"/>
</dbReference>
<keyword evidence="2" id="KW-0812">Transmembrane</keyword>
<feature type="transmembrane region" description="Helical" evidence="2">
    <location>
        <begin position="140"/>
        <end position="169"/>
    </location>
</feature>
<dbReference type="PROSITE" id="PS51257">
    <property type="entry name" value="PROKAR_LIPOPROTEIN"/>
    <property type="match status" value="1"/>
</dbReference>
<keyword evidence="2" id="KW-1133">Transmembrane helix</keyword>
<feature type="transmembrane region" description="Helical" evidence="2">
    <location>
        <begin position="217"/>
        <end position="243"/>
    </location>
</feature>
<feature type="compositionally biased region" description="Polar residues" evidence="1">
    <location>
        <begin position="370"/>
        <end position="391"/>
    </location>
</feature>
<gene>
    <name evidence="3" type="ORF">UU59_C0010G0009</name>
</gene>
<comment type="caution">
    <text evidence="3">The sequence shown here is derived from an EMBL/GenBank/DDBJ whole genome shotgun (WGS) entry which is preliminary data.</text>
</comment>
<feature type="transmembrane region" description="Helical" evidence="2">
    <location>
        <begin position="50"/>
        <end position="71"/>
    </location>
</feature>
<feature type="region of interest" description="Disordered" evidence="1">
    <location>
        <begin position="287"/>
        <end position="327"/>
    </location>
</feature>
<proteinExistence type="predicted"/>
<keyword evidence="2" id="KW-0472">Membrane</keyword>
<accession>A0A0G0YCF2</accession>
<evidence type="ECO:0000313" key="4">
    <source>
        <dbReference type="Proteomes" id="UP000034544"/>
    </source>
</evidence>
<protein>
    <submittedName>
        <fullName evidence="3">Uncharacterized protein</fullName>
    </submittedName>
</protein>
<name>A0A0G0YCF2_UNCKA</name>
<evidence type="ECO:0000313" key="3">
    <source>
        <dbReference type="EMBL" id="KKS07266.1"/>
    </source>
</evidence>